<proteinExistence type="predicted"/>
<evidence type="ECO:0000259" key="1">
    <source>
        <dbReference type="Pfam" id="PF13556"/>
    </source>
</evidence>
<dbReference type="Pfam" id="PF14361">
    <property type="entry name" value="RsbRD_N"/>
    <property type="match status" value="1"/>
</dbReference>
<name>I0WS83_RHOOP</name>
<dbReference type="InterPro" id="IPR051448">
    <property type="entry name" value="CdaR-like_regulators"/>
</dbReference>
<comment type="caution">
    <text evidence="3">The sequence shown here is derived from an EMBL/GenBank/DDBJ whole genome shotgun (WGS) entry which is preliminary data.</text>
</comment>
<dbReference type="PANTHER" id="PTHR33744">
    <property type="entry name" value="CARBOHYDRATE DIACID REGULATOR"/>
    <property type="match status" value="1"/>
</dbReference>
<dbReference type="EMBL" id="AJJH01000073">
    <property type="protein sequence ID" value="EID79249.1"/>
    <property type="molecule type" value="Genomic_DNA"/>
</dbReference>
<feature type="domain" description="PucR C-terminal helix-turn-helix" evidence="1">
    <location>
        <begin position="340"/>
        <end position="397"/>
    </location>
</feature>
<reference evidence="3 4" key="1">
    <citation type="journal article" date="2012" name="J. Bacteriol.">
        <title>Draft genome sequence of the nitrophenol-degrading actinomycete Rhodococcus imtechensis RKJ300.</title>
        <authorList>
            <person name="Vikram S."/>
            <person name="Kumar S."/>
            <person name="Subramanian S."/>
            <person name="Raghava G.P."/>
        </authorList>
    </citation>
    <scope>NUCLEOTIDE SEQUENCE [LARGE SCALE GENOMIC DNA]</scope>
    <source>
        <strain evidence="3 4">RKJ300</strain>
    </source>
</reference>
<dbReference type="RefSeq" id="WP_007297773.1">
    <property type="nucleotide sequence ID" value="NZ_AJJH01000073.1"/>
</dbReference>
<gene>
    <name evidence="3" type="ORF">W59_14371</name>
</gene>
<organism evidence="3 4">
    <name type="scientific">Rhodococcus opacus RKJ300 = JCM 13270</name>
    <dbReference type="NCBI Taxonomy" id="1165867"/>
    <lineage>
        <taxon>Bacteria</taxon>
        <taxon>Bacillati</taxon>
        <taxon>Actinomycetota</taxon>
        <taxon>Actinomycetes</taxon>
        <taxon>Mycobacteriales</taxon>
        <taxon>Nocardiaceae</taxon>
        <taxon>Rhodococcus</taxon>
    </lineage>
</organism>
<dbReference type="PATRIC" id="fig|1165867.3.peg.2925"/>
<dbReference type="InterPro" id="IPR025751">
    <property type="entry name" value="RsbRD_N_dom"/>
</dbReference>
<evidence type="ECO:0000259" key="2">
    <source>
        <dbReference type="Pfam" id="PF14361"/>
    </source>
</evidence>
<dbReference type="InterPro" id="IPR042070">
    <property type="entry name" value="PucR_C-HTH_sf"/>
</dbReference>
<dbReference type="Gene3D" id="1.10.10.2840">
    <property type="entry name" value="PucR C-terminal helix-turn-helix domain"/>
    <property type="match status" value="1"/>
</dbReference>
<dbReference type="Pfam" id="PF13556">
    <property type="entry name" value="HTH_30"/>
    <property type="match status" value="1"/>
</dbReference>
<dbReference type="InterPro" id="IPR025736">
    <property type="entry name" value="PucR_C-HTH_dom"/>
</dbReference>
<accession>I0WS83</accession>
<evidence type="ECO:0000313" key="3">
    <source>
        <dbReference type="EMBL" id="EID79249.1"/>
    </source>
</evidence>
<evidence type="ECO:0000313" key="4">
    <source>
        <dbReference type="Proteomes" id="UP000006447"/>
    </source>
</evidence>
<dbReference type="PANTHER" id="PTHR33744:SF1">
    <property type="entry name" value="DNA-BINDING TRANSCRIPTIONAL ACTIVATOR ADER"/>
    <property type="match status" value="1"/>
</dbReference>
<feature type="domain" description="RsbT co-antagonist protein RsbRD N-terminal" evidence="2">
    <location>
        <begin position="26"/>
        <end position="163"/>
    </location>
</feature>
<dbReference type="Proteomes" id="UP000006447">
    <property type="component" value="Unassembled WGS sequence"/>
</dbReference>
<dbReference type="AlphaFoldDB" id="I0WS83"/>
<protein>
    <submittedName>
        <fullName evidence="3">CdaR family transcriptional regulator</fullName>
    </submittedName>
</protein>
<sequence>MRTAPTDEATKDDLHGRIARIRRSIPRMARATIDRYIAASPLYTQTAVPEHLHRESAHTVRSMLEVCLRSVTDESIDVSDTMRENIERGTERVAEGLPLREYMRCWQAGFDVLAEELERELGTDHGLFWFAFRRAHTTFDRILREVVSAYEIHTHDLIAAQDRNHAPIIDALLRGDEWVFDDPDSIPAEPSIMLLHIDDTPAERSGDRNARSLAATRKVRAIRAHLARAVLGLWLIDVRPRHARIVMHPSIGALDPLAVDLARVSGASVTIAIENATSITDLPRAGTTAAEVLDIAIRSGRTGTVSRMTDVALAHHFAHPSASLPVLLDRCASLRSRPDLVHTLRVYMASNLDRRATADTLTVHPNTVDNRLNRVRELTGLDVHITTELLTLAVAVSAATDDPEAVADHPQ</sequence>